<reference evidence="2" key="1">
    <citation type="submission" date="2019-05" db="EMBL/GenBank/DDBJ databases">
        <title>Flavobacterium profundi sp. nov., isolated from a deep-sea seamount.</title>
        <authorList>
            <person name="Zhang D.-C."/>
        </authorList>
    </citation>
    <scope>NUCLEOTIDE SEQUENCE [LARGE SCALE GENOMIC DNA]</scope>
    <source>
        <strain evidence="2">TP390</strain>
    </source>
</reference>
<sequence>MRRFLSYMYELAAILPHDLTMKEQNEHIWYASYGSNILEERFHCYIQGGNPKGSSTSYHGCKDKTLPIDNKDFYISSELYFAKKSVNSWNSGGVGFISNEFGNESTLSRIYLITKQQFVDVLKQECNIDQEMEIDFDSIISNGSIVLKETKWYNKIIYLGNQSEKPIFTFTHHGDYFDEINKPDENYLKIIMEGIKEITNFNEYDLANYFANLKGIIGEYSTEDLIKIANK</sequence>
<evidence type="ECO:0008006" key="3">
    <source>
        <dbReference type="Google" id="ProtNLM"/>
    </source>
</evidence>
<organism evidence="1 2">
    <name type="scientific">Flavobacterium profundi</name>
    <dbReference type="NCBI Taxonomy" id="1774945"/>
    <lineage>
        <taxon>Bacteria</taxon>
        <taxon>Pseudomonadati</taxon>
        <taxon>Bacteroidota</taxon>
        <taxon>Flavobacteriia</taxon>
        <taxon>Flavobacteriales</taxon>
        <taxon>Flavobacteriaceae</taxon>
        <taxon>Flavobacterium</taxon>
    </lineage>
</organism>
<dbReference type="Proteomes" id="UP000431264">
    <property type="component" value="Unassembled WGS sequence"/>
</dbReference>
<keyword evidence="2" id="KW-1185">Reference proteome</keyword>
<gene>
    <name evidence="1" type="ORF">GOQ30_02515</name>
</gene>
<proteinExistence type="predicted"/>
<name>A0A6I4IER4_9FLAO</name>
<evidence type="ECO:0000313" key="1">
    <source>
        <dbReference type="EMBL" id="MVO08038.1"/>
    </source>
</evidence>
<comment type="caution">
    <text evidence="1">The sequence shown here is derived from an EMBL/GenBank/DDBJ whole genome shotgun (WGS) entry which is preliminary data.</text>
</comment>
<accession>A0A6I4IER4</accession>
<dbReference type="EMBL" id="WQLW01000001">
    <property type="protein sequence ID" value="MVO08038.1"/>
    <property type="molecule type" value="Genomic_DNA"/>
</dbReference>
<dbReference type="OrthoDB" id="8538589at2"/>
<dbReference type="Gene3D" id="3.10.490.10">
    <property type="entry name" value="Gamma-glutamyl cyclotransferase-like"/>
    <property type="match status" value="1"/>
</dbReference>
<protein>
    <recommendedName>
        <fullName evidence="3">Histone deacetylase</fullName>
    </recommendedName>
</protein>
<dbReference type="RefSeq" id="WP_140996419.1">
    <property type="nucleotide sequence ID" value="NZ_VDCZ01000001.1"/>
</dbReference>
<dbReference type="AlphaFoldDB" id="A0A6I4IER4"/>
<evidence type="ECO:0000313" key="2">
    <source>
        <dbReference type="Proteomes" id="UP000431264"/>
    </source>
</evidence>